<evidence type="ECO:0000313" key="3">
    <source>
        <dbReference type="Proteomes" id="UP000006643"/>
    </source>
</evidence>
<dbReference type="OMA" id="CQITIRT"/>
<dbReference type="RefSeq" id="XP_002901800.1">
    <property type="nucleotide sequence ID" value="XM_002901754.1"/>
</dbReference>
<dbReference type="EMBL" id="DS028136">
    <property type="protein sequence ID" value="EEY57190.1"/>
    <property type="molecule type" value="Genomic_DNA"/>
</dbReference>
<dbReference type="VEuPathDB" id="FungiDB:PITG_11010"/>
<proteinExistence type="predicted"/>
<feature type="compositionally biased region" description="Basic and acidic residues" evidence="1">
    <location>
        <begin position="571"/>
        <end position="580"/>
    </location>
</feature>
<dbReference type="SUPFAM" id="SSF63748">
    <property type="entry name" value="Tudor/PWWP/MBT"/>
    <property type="match status" value="1"/>
</dbReference>
<feature type="compositionally biased region" description="Acidic residues" evidence="1">
    <location>
        <begin position="227"/>
        <end position="236"/>
    </location>
</feature>
<feature type="compositionally biased region" description="Acidic residues" evidence="1">
    <location>
        <begin position="358"/>
        <end position="368"/>
    </location>
</feature>
<feature type="region of interest" description="Disordered" evidence="1">
    <location>
        <begin position="227"/>
        <end position="449"/>
    </location>
</feature>
<dbReference type="CDD" id="cd20104">
    <property type="entry name" value="MBT_PHF20L1-like"/>
    <property type="match status" value="1"/>
</dbReference>
<feature type="region of interest" description="Disordered" evidence="1">
    <location>
        <begin position="511"/>
        <end position="662"/>
    </location>
</feature>
<feature type="region of interest" description="Disordered" evidence="1">
    <location>
        <begin position="461"/>
        <end position="487"/>
    </location>
</feature>
<sequence>MGITMKTQSVSPRRSVVLTKGDWLDVMDQDGVWNVARVLSVPSSEEVEVMYDGWPEEYDEVVRVDSDRVAPYHTFTWAVKCWVKYLNWPLWPSVCQITIRTPGTIAGIKNLTLENRLYVDFLEDATFANRDRCWQKRRQVQLFDGNFDKNRKETNGAQFELALGSVLQSDATAKMPTFAKGTLPLQYENTTTESVERMRKLMGSRLWYRNFNNNRERHLKTHKYETMGDEEDEYSSDEAAPVLKLKVRRPITSPPRDDQDLKKKKRPLPAKKQSVAVKIEQEPLAKVGLGSSDDQASGGERSAALTKKRRLRSKGRSAVSPVTRKEMTPTKGKRSSSPEDTNLASSMPRHVTVLMDEIIVDDDEDSGDDDVHRRRVARKPSRSPRKQYAESEENDAFLEDEPSRKHKMKTKTPRSGRQRVRQRQTEKVIPHNRKASSGEPTEPAIGRRKGVFLTVEDSSLSLSEDNDENMHSDGFDPGSISEATSPLANSQDSLVSALLAAKSKAVERLKINSDDKATVGDAKVTPHFVKKKGKDEVDWEDEEKGALRDAAKEVERPDKALKKSVASSQSKHAEDSKQDTDSEAVAAPPKSSKSKPLKHSKPPLSLIEQRIAAAQKELRNLDREKKEAAKATAPKRSSSSSSCSRDGSQPSASRAKKAHSYQPKSLAFSFLRVDDKVSGSSVVPGGQEDRSPMLEFSSSQQGHSFLSVDQRADSSDRPESSTVGALFDEDTALDFHSDSKETTEEKAEAKSLPEVENAARATEGNGDEKKEDEDEEMSGRVCMMQAGLEGRLDDDEEQSAQPKTMKKTVISVPRKFDEAAPDPTESRCLAPNLREEKTPMTSQSGDDEDFKDTPECKRRPLYTVRQPPLIQPLRLSAFTQKTCSQLGIPSDDLAHEWVVLFRAISGGKIGEGMPLQIPDTVLLSPSGYFIGFRVSPKAILEAFETPLPSERHISSCLDDIIAVCRIGFEVEKLSRRKLKGYGTPYHQHTVGVVVYF</sequence>
<feature type="compositionally biased region" description="Basic residues" evidence="1">
    <location>
        <begin position="373"/>
        <end position="385"/>
    </location>
</feature>
<dbReference type="eggNOG" id="ENOG502SM2N">
    <property type="taxonomic scope" value="Eukaryota"/>
</dbReference>
<dbReference type="GeneID" id="9476189"/>
<feature type="compositionally biased region" description="Basic residues" evidence="1">
    <location>
        <begin position="592"/>
        <end position="601"/>
    </location>
</feature>
<dbReference type="Gene3D" id="2.30.30.140">
    <property type="match status" value="2"/>
</dbReference>
<dbReference type="AlphaFoldDB" id="D0NFY9"/>
<accession>D0NFY9</accession>
<reference evidence="3" key="1">
    <citation type="journal article" date="2009" name="Nature">
        <title>Genome sequence and analysis of the Irish potato famine pathogen Phytophthora infestans.</title>
        <authorList>
            <consortium name="The Broad Institute Genome Sequencing Platform"/>
            <person name="Haas B.J."/>
            <person name="Kamoun S."/>
            <person name="Zody M.C."/>
            <person name="Jiang R.H."/>
            <person name="Handsaker R.E."/>
            <person name="Cano L.M."/>
            <person name="Grabherr M."/>
            <person name="Kodira C.D."/>
            <person name="Raffaele S."/>
            <person name="Torto-Alalibo T."/>
            <person name="Bozkurt T.O."/>
            <person name="Ah-Fong A.M."/>
            <person name="Alvarado L."/>
            <person name="Anderson V.L."/>
            <person name="Armstrong M.R."/>
            <person name="Avrova A."/>
            <person name="Baxter L."/>
            <person name="Beynon J."/>
            <person name="Boevink P.C."/>
            <person name="Bollmann S.R."/>
            <person name="Bos J.I."/>
            <person name="Bulone V."/>
            <person name="Cai G."/>
            <person name="Cakir C."/>
            <person name="Carrington J.C."/>
            <person name="Chawner M."/>
            <person name="Conti L."/>
            <person name="Costanzo S."/>
            <person name="Ewan R."/>
            <person name="Fahlgren N."/>
            <person name="Fischbach M.A."/>
            <person name="Fugelstad J."/>
            <person name="Gilroy E.M."/>
            <person name="Gnerre S."/>
            <person name="Green P.J."/>
            <person name="Grenville-Briggs L.J."/>
            <person name="Griffith J."/>
            <person name="Grunwald N.J."/>
            <person name="Horn K."/>
            <person name="Horner N.R."/>
            <person name="Hu C.H."/>
            <person name="Huitema E."/>
            <person name="Jeong D.H."/>
            <person name="Jones A.M."/>
            <person name="Jones J.D."/>
            <person name="Jones R.W."/>
            <person name="Karlsson E.K."/>
            <person name="Kunjeti S.G."/>
            <person name="Lamour K."/>
            <person name="Liu Z."/>
            <person name="Ma L."/>
            <person name="Maclean D."/>
            <person name="Chibucos M.C."/>
            <person name="McDonald H."/>
            <person name="McWalters J."/>
            <person name="Meijer H.J."/>
            <person name="Morgan W."/>
            <person name="Morris P.F."/>
            <person name="Munro C.A."/>
            <person name="O'Neill K."/>
            <person name="Ospina-Giraldo M."/>
            <person name="Pinzon A."/>
            <person name="Pritchard L."/>
            <person name="Ramsahoye B."/>
            <person name="Ren Q."/>
            <person name="Restrepo S."/>
            <person name="Roy S."/>
            <person name="Sadanandom A."/>
            <person name="Savidor A."/>
            <person name="Schornack S."/>
            <person name="Schwartz D.C."/>
            <person name="Schumann U.D."/>
            <person name="Schwessinger B."/>
            <person name="Seyer L."/>
            <person name="Sharpe T."/>
            <person name="Silvar C."/>
            <person name="Song J."/>
            <person name="Studholme D.J."/>
            <person name="Sykes S."/>
            <person name="Thines M."/>
            <person name="van de Vondervoort P.J."/>
            <person name="Phuntumart V."/>
            <person name="Wawra S."/>
            <person name="Weide R."/>
            <person name="Win J."/>
            <person name="Young C."/>
            <person name="Zhou S."/>
            <person name="Fry W."/>
            <person name="Meyers B.C."/>
            <person name="van West P."/>
            <person name="Ristaino J."/>
            <person name="Govers F."/>
            <person name="Birch P.R."/>
            <person name="Whisson S.C."/>
            <person name="Judelson H.S."/>
            <person name="Nusbaum C."/>
        </authorList>
    </citation>
    <scope>NUCLEOTIDE SEQUENCE [LARGE SCALE GENOMIC DNA]</scope>
    <source>
        <strain evidence="3">T30-4</strain>
    </source>
</reference>
<dbReference type="HOGENOM" id="CLU_300643_0_0_1"/>
<feature type="compositionally biased region" description="Acidic residues" evidence="1">
    <location>
        <begin position="390"/>
        <end position="400"/>
    </location>
</feature>
<protein>
    <recommendedName>
        <fullName evidence="4">PWWP domain-containing protein</fullName>
    </recommendedName>
</protein>
<dbReference type="InParanoid" id="D0NFY9"/>
<name>D0NFY9_PHYIT</name>
<dbReference type="KEGG" id="pif:PITG_11010"/>
<dbReference type="STRING" id="403677.D0NFY9"/>
<gene>
    <name evidence="2" type="ORF">PITG_11010</name>
</gene>
<evidence type="ECO:0000256" key="1">
    <source>
        <dbReference type="SAM" id="MobiDB-lite"/>
    </source>
</evidence>
<feature type="compositionally biased region" description="Low complexity" evidence="1">
    <location>
        <begin position="630"/>
        <end position="651"/>
    </location>
</feature>
<dbReference type="Proteomes" id="UP000006643">
    <property type="component" value="Unassembled WGS sequence"/>
</dbReference>
<feature type="compositionally biased region" description="Basic residues" evidence="1">
    <location>
        <begin position="404"/>
        <end position="422"/>
    </location>
</feature>
<evidence type="ECO:0000313" key="2">
    <source>
        <dbReference type="EMBL" id="EEY57190.1"/>
    </source>
</evidence>
<feature type="compositionally biased region" description="Basic residues" evidence="1">
    <location>
        <begin position="306"/>
        <end position="315"/>
    </location>
</feature>
<feature type="compositionally biased region" description="Basic and acidic residues" evidence="1">
    <location>
        <begin position="733"/>
        <end position="753"/>
    </location>
</feature>
<dbReference type="CDD" id="cd05162">
    <property type="entry name" value="PWWP"/>
    <property type="match status" value="1"/>
</dbReference>
<evidence type="ECO:0008006" key="4">
    <source>
        <dbReference type="Google" id="ProtNLM"/>
    </source>
</evidence>
<feature type="compositionally biased region" description="Basic and acidic residues" evidence="1">
    <location>
        <begin position="616"/>
        <end position="629"/>
    </location>
</feature>
<feature type="compositionally biased region" description="Basic and acidic residues" evidence="1">
    <location>
        <begin position="544"/>
        <end position="561"/>
    </location>
</feature>
<dbReference type="OrthoDB" id="161570at2759"/>
<organism evidence="2 3">
    <name type="scientific">Phytophthora infestans (strain T30-4)</name>
    <name type="common">Potato late blight agent</name>
    <dbReference type="NCBI Taxonomy" id="403677"/>
    <lineage>
        <taxon>Eukaryota</taxon>
        <taxon>Sar</taxon>
        <taxon>Stramenopiles</taxon>
        <taxon>Oomycota</taxon>
        <taxon>Peronosporomycetes</taxon>
        <taxon>Peronosporales</taxon>
        <taxon>Peronosporaceae</taxon>
        <taxon>Phytophthora</taxon>
    </lineage>
</organism>
<keyword evidence="3" id="KW-1185">Reference proteome</keyword>
<feature type="compositionally biased region" description="Basic and acidic residues" evidence="1">
    <location>
        <begin position="710"/>
        <end position="719"/>
    </location>
</feature>
<feature type="region of interest" description="Disordered" evidence="1">
    <location>
        <begin position="677"/>
        <end position="778"/>
    </location>
</feature>